<dbReference type="PANTHER" id="PTHR47966:SF1">
    <property type="entry name" value="ASPARTYL PROTEINASE"/>
    <property type="match status" value="1"/>
</dbReference>
<evidence type="ECO:0000313" key="5">
    <source>
        <dbReference type="EMBL" id="OAA33232.1"/>
    </source>
</evidence>
<evidence type="ECO:0000259" key="4">
    <source>
        <dbReference type="PROSITE" id="PS51767"/>
    </source>
</evidence>
<dbReference type="InterPro" id="IPR001461">
    <property type="entry name" value="Aspartic_peptidase_A1"/>
</dbReference>
<accession>A0A166V3G9</accession>
<dbReference type="EMBL" id="AZGY01000001">
    <property type="protein sequence ID" value="OAA33232.1"/>
    <property type="molecule type" value="Genomic_DNA"/>
</dbReference>
<keyword evidence="3" id="KW-0378">Hydrolase</keyword>
<dbReference type="InterPro" id="IPR033121">
    <property type="entry name" value="PEPTIDASE_A1"/>
</dbReference>
<dbReference type="PRINTS" id="PR00792">
    <property type="entry name" value="PEPSIN"/>
</dbReference>
<organism evidence="5 6">
    <name type="scientific">Moelleriella libera RCEF 2490</name>
    <dbReference type="NCBI Taxonomy" id="1081109"/>
    <lineage>
        <taxon>Eukaryota</taxon>
        <taxon>Fungi</taxon>
        <taxon>Dikarya</taxon>
        <taxon>Ascomycota</taxon>
        <taxon>Pezizomycotina</taxon>
        <taxon>Sordariomycetes</taxon>
        <taxon>Hypocreomycetidae</taxon>
        <taxon>Hypocreales</taxon>
        <taxon>Clavicipitaceae</taxon>
        <taxon>Moelleriella</taxon>
    </lineage>
</organism>
<dbReference type="Pfam" id="PF00026">
    <property type="entry name" value="Asp"/>
    <property type="match status" value="1"/>
</dbReference>
<dbReference type="PROSITE" id="PS51767">
    <property type="entry name" value="PEPTIDASE_A1"/>
    <property type="match status" value="1"/>
</dbReference>
<dbReference type="PROSITE" id="PS00141">
    <property type="entry name" value="ASP_PROTEASE"/>
    <property type="match status" value="1"/>
</dbReference>
<reference evidence="5 6" key="1">
    <citation type="journal article" date="2016" name="Genome Biol. Evol.">
        <title>Divergent and convergent evolution of fungal pathogenicity.</title>
        <authorList>
            <person name="Shang Y."/>
            <person name="Xiao G."/>
            <person name="Zheng P."/>
            <person name="Cen K."/>
            <person name="Zhan S."/>
            <person name="Wang C."/>
        </authorList>
    </citation>
    <scope>NUCLEOTIDE SEQUENCE [LARGE SCALE GENOMIC DNA]</scope>
    <source>
        <strain evidence="5 6">RCEF 2490</strain>
    </source>
</reference>
<dbReference type="GO" id="GO:0006508">
    <property type="term" value="P:proteolysis"/>
    <property type="evidence" value="ECO:0007669"/>
    <property type="project" value="UniProtKB-KW"/>
</dbReference>
<protein>
    <submittedName>
        <fullName evidence="5">Endothiapepsin-like protein</fullName>
    </submittedName>
</protein>
<evidence type="ECO:0000256" key="1">
    <source>
        <dbReference type="ARBA" id="ARBA00007447"/>
    </source>
</evidence>
<dbReference type="InterPro" id="IPR001969">
    <property type="entry name" value="Aspartic_peptidase_AS"/>
</dbReference>
<name>A0A166V3G9_9HYPO</name>
<dbReference type="AlphaFoldDB" id="A0A166V3G9"/>
<keyword evidence="3" id="KW-0645">Protease</keyword>
<evidence type="ECO:0000313" key="6">
    <source>
        <dbReference type="Proteomes" id="UP000078544"/>
    </source>
</evidence>
<dbReference type="STRING" id="1081109.A0A166V3G9"/>
<dbReference type="SUPFAM" id="SSF50630">
    <property type="entry name" value="Acid proteases"/>
    <property type="match status" value="1"/>
</dbReference>
<gene>
    <name evidence="5" type="ORF">AAL_00697</name>
</gene>
<keyword evidence="6" id="KW-1185">Reference proteome</keyword>
<dbReference type="Gene3D" id="2.40.70.10">
    <property type="entry name" value="Acid Proteases"/>
    <property type="match status" value="2"/>
</dbReference>
<evidence type="ECO:0000256" key="3">
    <source>
        <dbReference type="RuleBase" id="RU000454"/>
    </source>
</evidence>
<dbReference type="OrthoDB" id="2747330at2759"/>
<sequence>MSSFSLQASIQVADNVSDDLRYDPDISGIMGLARSLLTSIVPPTENFLSELWKQLDRPVIGVDLRRNASSRFTFGHYTAPDDKEFTWLNAHPKSAYWDFSLNRTLVQGSWHSLPFTATLDTGTSLMYLPRALVDRYWASVPGSRMEAWQRKEKAYMFPCNLTSLPQLAFDLGGGHEIHVPGKMMNYTAVEDSGFCWGGLQSEPSFPTDALLGDVFLHAVHAAFDFGANRVGLASKMGKEKP</sequence>
<proteinExistence type="inferred from homology"/>
<comment type="caution">
    <text evidence="5">The sequence shown here is derived from an EMBL/GenBank/DDBJ whole genome shotgun (WGS) entry which is preliminary data.</text>
</comment>
<dbReference type="Proteomes" id="UP000078544">
    <property type="component" value="Unassembled WGS sequence"/>
</dbReference>
<dbReference type="GO" id="GO:0004190">
    <property type="term" value="F:aspartic-type endopeptidase activity"/>
    <property type="evidence" value="ECO:0007669"/>
    <property type="project" value="UniProtKB-KW"/>
</dbReference>
<feature type="domain" description="Peptidase A1" evidence="4">
    <location>
        <begin position="1"/>
        <end position="233"/>
    </location>
</feature>
<keyword evidence="2 3" id="KW-0064">Aspartyl protease</keyword>
<evidence type="ECO:0000256" key="2">
    <source>
        <dbReference type="ARBA" id="ARBA00022750"/>
    </source>
</evidence>
<dbReference type="PANTHER" id="PTHR47966">
    <property type="entry name" value="BETA-SITE APP-CLEAVING ENZYME, ISOFORM A-RELATED"/>
    <property type="match status" value="1"/>
</dbReference>
<comment type="similarity">
    <text evidence="1 3">Belongs to the peptidase A1 family.</text>
</comment>
<dbReference type="InterPro" id="IPR021109">
    <property type="entry name" value="Peptidase_aspartic_dom_sf"/>
</dbReference>